<sequence length="329" mass="34915">MTSSASVAVATKAAAEEPGAQDWHEGAASEVAPEEATSANPRKRKKSSRACDYCHVNHQPCDNAKPRCSYCEKHGKQCLYLRPQKKRGPAQGYRNALHSMRESAAAWGAALRLVPELASLVEDAVARTDEGRRLATAVRDPQQQESLIQSWQQSIAFKAFFGDDAAASTVGAGESEAESRQRPAGAVQAAPSAAAMSGGRRRQPPASLAEQPPSNADSRASQSSILTPSPSHDSSKAAHASVSSNPERSHPSRSLSDLVAKDAARSSDGFSQTLGSLGFAPGETIEDFVAMASNPEPMEDATLDLDPSLGSEMDQKAYYELLMGKSFFP</sequence>
<feature type="compositionally biased region" description="Low complexity" evidence="2">
    <location>
        <begin position="1"/>
        <end position="13"/>
    </location>
</feature>
<feature type="compositionally biased region" description="Polar residues" evidence="2">
    <location>
        <begin position="212"/>
        <end position="232"/>
    </location>
</feature>
<dbReference type="GO" id="GO:0008270">
    <property type="term" value="F:zinc ion binding"/>
    <property type="evidence" value="ECO:0007669"/>
    <property type="project" value="InterPro"/>
</dbReference>
<keyword evidence="6" id="KW-1185">Reference proteome</keyword>
<dbReference type="eggNOG" id="ENOG502SD66">
    <property type="taxonomic scope" value="Eukaryota"/>
</dbReference>
<feature type="domain" description="Zn(2)-C6 fungal-type" evidence="3">
    <location>
        <begin position="50"/>
        <end position="80"/>
    </location>
</feature>
<evidence type="ECO:0000256" key="2">
    <source>
        <dbReference type="SAM" id="MobiDB-lite"/>
    </source>
</evidence>
<dbReference type="OrthoDB" id="2534600at2759"/>
<evidence type="ECO:0000313" key="6">
    <source>
        <dbReference type="Proteomes" id="UP000011715"/>
    </source>
</evidence>
<dbReference type="InterPro" id="IPR036864">
    <property type="entry name" value="Zn2-C6_fun-type_DNA-bd_sf"/>
</dbReference>
<dbReference type="EnsemblFungi" id="MAPG_01657T0">
    <property type="protein sequence ID" value="MAPG_01657T0"/>
    <property type="gene ID" value="MAPG_01657"/>
</dbReference>
<reference evidence="4" key="3">
    <citation type="submission" date="2011-03" db="EMBL/GenBank/DDBJ databases">
        <title>Annotation of Magnaporthe poae ATCC 64411.</title>
        <authorList>
            <person name="Ma L.-J."/>
            <person name="Dead R."/>
            <person name="Young S.K."/>
            <person name="Zeng Q."/>
            <person name="Gargeya S."/>
            <person name="Fitzgerald M."/>
            <person name="Haas B."/>
            <person name="Abouelleil A."/>
            <person name="Alvarado L."/>
            <person name="Arachchi H.M."/>
            <person name="Berlin A."/>
            <person name="Brown A."/>
            <person name="Chapman S.B."/>
            <person name="Chen Z."/>
            <person name="Dunbar C."/>
            <person name="Freedman E."/>
            <person name="Gearin G."/>
            <person name="Gellesch M."/>
            <person name="Goldberg J."/>
            <person name="Griggs A."/>
            <person name="Gujja S."/>
            <person name="Heiman D."/>
            <person name="Howarth C."/>
            <person name="Larson L."/>
            <person name="Lui A."/>
            <person name="MacDonald P.J.P."/>
            <person name="Mehta T."/>
            <person name="Montmayeur A."/>
            <person name="Murphy C."/>
            <person name="Neiman D."/>
            <person name="Pearson M."/>
            <person name="Priest M."/>
            <person name="Roberts A."/>
            <person name="Saif S."/>
            <person name="Shea T."/>
            <person name="Shenoy N."/>
            <person name="Sisk P."/>
            <person name="Stolte C."/>
            <person name="Sykes S."/>
            <person name="Yandava C."/>
            <person name="Wortman J."/>
            <person name="Nusbaum C."/>
            <person name="Birren B."/>
        </authorList>
    </citation>
    <scope>NUCLEOTIDE SEQUENCE</scope>
    <source>
        <strain evidence="4">ATCC 64411</strain>
    </source>
</reference>
<dbReference type="PROSITE" id="PS50048">
    <property type="entry name" value="ZN2_CY6_FUNGAL_2"/>
    <property type="match status" value="1"/>
</dbReference>
<feature type="compositionally biased region" description="Low complexity" evidence="2">
    <location>
        <begin position="182"/>
        <end position="198"/>
    </location>
</feature>
<dbReference type="VEuPathDB" id="FungiDB:MAPG_01657"/>
<protein>
    <recommendedName>
        <fullName evidence="3">Zn(2)-C6 fungal-type domain-containing protein</fullName>
    </recommendedName>
</protein>
<dbReference type="STRING" id="644358.A0A0C4DP98"/>
<dbReference type="Gene3D" id="4.10.240.10">
    <property type="entry name" value="Zn(2)-C6 fungal-type DNA-binding domain"/>
    <property type="match status" value="1"/>
</dbReference>
<reference evidence="4" key="1">
    <citation type="submission" date="2010-05" db="EMBL/GenBank/DDBJ databases">
        <title>The Genome Sequence of Magnaporthe poae strain ATCC 64411.</title>
        <authorList>
            <consortium name="The Broad Institute Genome Sequencing Platform"/>
            <consortium name="Broad Institute Genome Sequencing Center for Infectious Disease"/>
            <person name="Ma L.-J."/>
            <person name="Dead R."/>
            <person name="Young S."/>
            <person name="Zeng Q."/>
            <person name="Koehrsen M."/>
            <person name="Alvarado L."/>
            <person name="Berlin A."/>
            <person name="Chapman S.B."/>
            <person name="Chen Z."/>
            <person name="Freedman E."/>
            <person name="Gellesch M."/>
            <person name="Goldberg J."/>
            <person name="Griggs A."/>
            <person name="Gujja S."/>
            <person name="Heilman E.R."/>
            <person name="Heiman D."/>
            <person name="Hepburn T."/>
            <person name="Howarth C."/>
            <person name="Jen D."/>
            <person name="Larson L."/>
            <person name="Mehta T."/>
            <person name="Neiman D."/>
            <person name="Pearson M."/>
            <person name="Roberts A."/>
            <person name="Saif S."/>
            <person name="Shea T."/>
            <person name="Shenoy N."/>
            <person name="Sisk P."/>
            <person name="Stolte C."/>
            <person name="Sykes S."/>
            <person name="Walk T."/>
            <person name="White J."/>
            <person name="Yandava C."/>
            <person name="Haas B."/>
            <person name="Nusbaum C."/>
            <person name="Birren B."/>
        </authorList>
    </citation>
    <scope>NUCLEOTIDE SEQUENCE</scope>
    <source>
        <strain evidence="4">ATCC 64411</strain>
    </source>
</reference>
<accession>A0A0C4DP98</accession>
<dbReference type="EMBL" id="ADBL01000404">
    <property type="status" value="NOT_ANNOTATED_CDS"/>
    <property type="molecule type" value="Genomic_DNA"/>
</dbReference>
<evidence type="ECO:0000259" key="3">
    <source>
        <dbReference type="PROSITE" id="PS50048"/>
    </source>
</evidence>
<dbReference type="CDD" id="cd00067">
    <property type="entry name" value="GAL4"/>
    <property type="match status" value="1"/>
</dbReference>
<dbReference type="SMART" id="SM00066">
    <property type="entry name" value="GAL4"/>
    <property type="match status" value="1"/>
</dbReference>
<dbReference type="PANTHER" id="PTHR47655">
    <property type="entry name" value="QUINIC ACID UTILIZATION ACTIVATOR"/>
    <property type="match status" value="1"/>
</dbReference>
<dbReference type="GO" id="GO:0045944">
    <property type="term" value="P:positive regulation of transcription by RNA polymerase II"/>
    <property type="evidence" value="ECO:0007669"/>
    <property type="project" value="TreeGrafter"/>
</dbReference>
<dbReference type="Proteomes" id="UP000011715">
    <property type="component" value="Unassembled WGS sequence"/>
</dbReference>
<dbReference type="InterPro" id="IPR001138">
    <property type="entry name" value="Zn2Cys6_DnaBD"/>
</dbReference>
<organism evidence="5 6">
    <name type="scientific">Magnaporthiopsis poae (strain ATCC 64411 / 73-15)</name>
    <name type="common">Kentucky bluegrass fungus</name>
    <name type="synonym">Magnaporthe poae</name>
    <dbReference type="NCBI Taxonomy" id="644358"/>
    <lineage>
        <taxon>Eukaryota</taxon>
        <taxon>Fungi</taxon>
        <taxon>Dikarya</taxon>
        <taxon>Ascomycota</taxon>
        <taxon>Pezizomycotina</taxon>
        <taxon>Sordariomycetes</taxon>
        <taxon>Sordariomycetidae</taxon>
        <taxon>Magnaporthales</taxon>
        <taxon>Magnaporthaceae</taxon>
        <taxon>Magnaporthiopsis</taxon>
    </lineage>
</organism>
<dbReference type="PANTHER" id="PTHR47655:SF2">
    <property type="entry name" value="QUINIC ACID UTILIZATION ACTIVATOR"/>
    <property type="match status" value="1"/>
</dbReference>
<dbReference type="SUPFAM" id="SSF57701">
    <property type="entry name" value="Zn2/Cys6 DNA-binding domain"/>
    <property type="match status" value="1"/>
</dbReference>
<evidence type="ECO:0000313" key="4">
    <source>
        <dbReference type="EMBL" id="KLU82585.1"/>
    </source>
</evidence>
<dbReference type="OMA" id="CGYCERH"/>
<dbReference type="Pfam" id="PF00172">
    <property type="entry name" value="Zn_clus"/>
    <property type="match status" value="1"/>
</dbReference>
<reference evidence="6" key="2">
    <citation type="submission" date="2010-05" db="EMBL/GenBank/DDBJ databases">
        <title>The genome sequence of Magnaporthe poae strain ATCC 64411.</title>
        <authorList>
            <person name="Ma L.-J."/>
            <person name="Dead R."/>
            <person name="Young S."/>
            <person name="Zeng Q."/>
            <person name="Koehrsen M."/>
            <person name="Alvarado L."/>
            <person name="Berlin A."/>
            <person name="Chapman S.B."/>
            <person name="Chen Z."/>
            <person name="Freedman E."/>
            <person name="Gellesch M."/>
            <person name="Goldberg J."/>
            <person name="Griggs A."/>
            <person name="Gujja S."/>
            <person name="Heilman E.R."/>
            <person name="Heiman D."/>
            <person name="Hepburn T."/>
            <person name="Howarth C."/>
            <person name="Jen D."/>
            <person name="Larson L."/>
            <person name="Mehta T."/>
            <person name="Neiman D."/>
            <person name="Pearson M."/>
            <person name="Roberts A."/>
            <person name="Saif S."/>
            <person name="Shea T."/>
            <person name="Shenoy N."/>
            <person name="Sisk P."/>
            <person name="Stolte C."/>
            <person name="Sykes S."/>
            <person name="Walk T."/>
            <person name="White J."/>
            <person name="Yandava C."/>
            <person name="Haas B."/>
            <person name="Nusbaum C."/>
            <person name="Birren B."/>
        </authorList>
    </citation>
    <scope>NUCLEOTIDE SEQUENCE [LARGE SCALE GENOMIC DNA]</scope>
    <source>
        <strain evidence="6">ATCC 64411 / 73-15</strain>
    </source>
</reference>
<dbReference type="AlphaFoldDB" id="A0A0C4DP98"/>
<evidence type="ECO:0000256" key="1">
    <source>
        <dbReference type="ARBA" id="ARBA00023242"/>
    </source>
</evidence>
<evidence type="ECO:0000313" key="5">
    <source>
        <dbReference type="EnsemblFungi" id="MAPG_01657T0"/>
    </source>
</evidence>
<feature type="region of interest" description="Disordered" evidence="2">
    <location>
        <begin position="171"/>
        <end position="257"/>
    </location>
</feature>
<gene>
    <name evidence="4" type="ORF">MAPG_01657</name>
</gene>
<proteinExistence type="predicted"/>
<dbReference type="PROSITE" id="PS00463">
    <property type="entry name" value="ZN2_CY6_FUNGAL_1"/>
    <property type="match status" value="1"/>
</dbReference>
<dbReference type="GO" id="GO:0000981">
    <property type="term" value="F:DNA-binding transcription factor activity, RNA polymerase II-specific"/>
    <property type="evidence" value="ECO:0007669"/>
    <property type="project" value="InterPro"/>
</dbReference>
<reference evidence="5" key="5">
    <citation type="submission" date="2015-06" db="UniProtKB">
        <authorList>
            <consortium name="EnsemblFungi"/>
        </authorList>
    </citation>
    <scope>IDENTIFICATION</scope>
    <source>
        <strain evidence="5">ATCC 64411</strain>
    </source>
</reference>
<feature type="region of interest" description="Disordered" evidence="2">
    <location>
        <begin position="1"/>
        <end position="49"/>
    </location>
</feature>
<name>A0A0C4DP98_MAGP6</name>
<dbReference type="InterPro" id="IPR052783">
    <property type="entry name" value="Metabolic/Drug-Res_Regulator"/>
</dbReference>
<keyword evidence="1" id="KW-0539">Nucleus</keyword>
<reference evidence="5" key="4">
    <citation type="journal article" date="2015" name="G3 (Bethesda)">
        <title>Genome sequences of three phytopathogenic species of the Magnaporthaceae family of fungi.</title>
        <authorList>
            <person name="Okagaki L.H."/>
            <person name="Nunes C.C."/>
            <person name="Sailsbery J."/>
            <person name="Clay B."/>
            <person name="Brown D."/>
            <person name="John T."/>
            <person name="Oh Y."/>
            <person name="Young N."/>
            <person name="Fitzgerald M."/>
            <person name="Haas B.J."/>
            <person name="Zeng Q."/>
            <person name="Young S."/>
            <person name="Adiconis X."/>
            <person name="Fan L."/>
            <person name="Levin J.Z."/>
            <person name="Mitchell T.K."/>
            <person name="Okubara P.A."/>
            <person name="Farman M.L."/>
            <person name="Kohn L.M."/>
            <person name="Birren B."/>
            <person name="Ma L.-J."/>
            <person name="Dean R.A."/>
        </authorList>
    </citation>
    <scope>NUCLEOTIDE SEQUENCE</scope>
    <source>
        <strain evidence="5">ATCC 64411 / 73-15</strain>
    </source>
</reference>
<dbReference type="EMBL" id="GL876966">
    <property type="protein sequence ID" value="KLU82585.1"/>
    <property type="molecule type" value="Genomic_DNA"/>
</dbReference>